<dbReference type="Proteomes" id="UP000198601">
    <property type="component" value="Unassembled WGS sequence"/>
</dbReference>
<dbReference type="PANTHER" id="PTHR46825:SF9">
    <property type="entry name" value="BETA-LACTAMASE-RELATED DOMAIN-CONTAINING PROTEIN"/>
    <property type="match status" value="1"/>
</dbReference>
<reference evidence="3" key="1">
    <citation type="submission" date="2016-10" db="EMBL/GenBank/DDBJ databases">
        <authorList>
            <person name="Varghese N."/>
            <person name="Submissions S."/>
        </authorList>
    </citation>
    <scope>NUCLEOTIDE SEQUENCE [LARGE SCALE GENOMIC DNA]</scope>
    <source>
        <strain evidence="3">CGMCC 1.8946</strain>
    </source>
</reference>
<dbReference type="InterPro" id="IPR050491">
    <property type="entry name" value="AmpC-like"/>
</dbReference>
<proteinExistence type="predicted"/>
<dbReference type="SUPFAM" id="SSF56601">
    <property type="entry name" value="beta-lactamase/transpeptidase-like"/>
    <property type="match status" value="1"/>
</dbReference>
<dbReference type="EMBL" id="FMTT01000023">
    <property type="protein sequence ID" value="SCW64262.1"/>
    <property type="molecule type" value="Genomic_DNA"/>
</dbReference>
<gene>
    <name evidence="2" type="ORF">SAMN04487970_102319</name>
</gene>
<feature type="domain" description="Beta-lactamase-related" evidence="1">
    <location>
        <begin position="4"/>
        <end position="149"/>
    </location>
</feature>
<dbReference type="STRING" id="624147.SAMN04487970_102319"/>
<dbReference type="InterPro" id="IPR001466">
    <property type="entry name" value="Beta-lactam-related"/>
</dbReference>
<dbReference type="AlphaFoldDB" id="A0A1G4S4Q8"/>
<evidence type="ECO:0000313" key="3">
    <source>
        <dbReference type="Proteomes" id="UP000198601"/>
    </source>
</evidence>
<keyword evidence="3" id="KW-1185">Reference proteome</keyword>
<accession>A0A1G4S4Q8</accession>
<organism evidence="2 3">
    <name type="scientific">Paenibacillus tianmuensis</name>
    <dbReference type="NCBI Taxonomy" id="624147"/>
    <lineage>
        <taxon>Bacteria</taxon>
        <taxon>Bacillati</taxon>
        <taxon>Bacillota</taxon>
        <taxon>Bacilli</taxon>
        <taxon>Bacillales</taxon>
        <taxon>Paenibacillaceae</taxon>
        <taxon>Paenibacillus</taxon>
    </lineage>
</organism>
<protein>
    <submittedName>
        <fullName evidence="2">Beta-lactamase</fullName>
    </submittedName>
</protein>
<dbReference type="InterPro" id="IPR012338">
    <property type="entry name" value="Beta-lactam/transpept-like"/>
</dbReference>
<evidence type="ECO:0000313" key="2">
    <source>
        <dbReference type="EMBL" id="SCW64262.1"/>
    </source>
</evidence>
<dbReference type="Pfam" id="PF00144">
    <property type="entry name" value="Beta-lactamase"/>
    <property type="match status" value="1"/>
</dbReference>
<sequence>MPVGMTRSVFTPKEVAEFTNVSINYANRMTNGTSEVYAAPIWWDAPAMRAAGFLKSTIRDMLRYTEIFRTGGMVGEQRILSAASVDQMVKPHVRVTANSFYGYGLEIHPDYHGLSLVEHSGGLKSISAEMFIAKETGLTGMILNNTGNAPSSEMLSRLVCSIQSLPIETPLYTYDDYDVTADRLPDYAGKYMAFAGMGGVSVAQENGNLVVSIMDGEPLPMRAIARDHFLTILEGSETEVRFFRDSEGHVNAVSVGGLFTVRKWKGARAEQGQF</sequence>
<dbReference type="Gene3D" id="3.40.710.10">
    <property type="entry name" value="DD-peptidase/beta-lactamase superfamily"/>
    <property type="match status" value="1"/>
</dbReference>
<name>A0A1G4S4Q8_9BACL</name>
<evidence type="ECO:0000259" key="1">
    <source>
        <dbReference type="Pfam" id="PF00144"/>
    </source>
</evidence>
<dbReference type="PANTHER" id="PTHR46825">
    <property type="entry name" value="D-ALANYL-D-ALANINE-CARBOXYPEPTIDASE/ENDOPEPTIDASE AMPH"/>
    <property type="match status" value="1"/>
</dbReference>